<proteinExistence type="predicted"/>
<organism evidence="1">
    <name type="scientific">Catillopecten margaritatus gill symbiont</name>
    <dbReference type="NCBI Taxonomy" id="3083288"/>
    <lineage>
        <taxon>Bacteria</taxon>
        <taxon>Pseudomonadati</taxon>
        <taxon>Pseudomonadota</taxon>
        <taxon>Gammaproteobacteria</taxon>
        <taxon>sulfur-oxidizing symbionts</taxon>
    </lineage>
</organism>
<gene>
    <name evidence="1" type="ORF">Ctma_0323</name>
</gene>
<evidence type="ECO:0000313" key="1">
    <source>
        <dbReference type="EMBL" id="WXT99619.1"/>
    </source>
</evidence>
<sequence length="70" mass="8364">MIKIVCSHYLPNLVNRLIQIHTPTINYPRSVIEESVIEEFQDYYKLEDSGILNKVQKQDMLYMHDLLKKL</sequence>
<accession>A0AAU6PF50</accession>
<reference evidence="1" key="1">
    <citation type="submission" date="2023-10" db="EMBL/GenBank/DDBJ databases">
        <title>The first scallop-associated chemosynthetic bacterial symbiont.</title>
        <authorList>
            <person name="Lin Y.-T."/>
            <person name="Sun J."/>
            <person name="Ip J.C.-H."/>
            <person name="He X."/>
            <person name="Gao Z.-M."/>
            <person name="Perez M."/>
            <person name="Xu T."/>
            <person name="Qian P.-Y."/>
            <person name="Qiu J.-W."/>
        </authorList>
    </citation>
    <scope>NUCLEOTIDE SEQUENCE</scope>
    <source>
        <strain evidence="1">Gill1</strain>
    </source>
</reference>
<dbReference type="EMBL" id="CP138327">
    <property type="protein sequence ID" value="WXT99619.1"/>
    <property type="molecule type" value="Genomic_DNA"/>
</dbReference>
<dbReference type="AlphaFoldDB" id="A0AAU6PF50"/>
<name>A0AAU6PF50_9GAMM</name>
<protein>
    <submittedName>
        <fullName evidence="1">Uncharacterized protein</fullName>
    </submittedName>
</protein>